<reference evidence="2 3" key="1">
    <citation type="submission" date="2018-07" db="EMBL/GenBank/DDBJ databases">
        <title>Genomic Encyclopedia of Type Strains, Phase IV (KMG-IV): sequencing the most valuable type-strain genomes for metagenomic binning, comparative biology and taxonomic classification.</title>
        <authorList>
            <person name="Goeker M."/>
        </authorList>
    </citation>
    <scope>NUCLEOTIDE SEQUENCE [LARGE SCALE GENOMIC DNA]</scope>
    <source>
        <strain evidence="2 3">DSM 26725</strain>
    </source>
</reference>
<dbReference type="InterPro" id="IPR041180">
    <property type="entry name" value="Nmad2"/>
</dbReference>
<feature type="domain" description="Nucleotide modification associated" evidence="1">
    <location>
        <begin position="9"/>
        <end position="206"/>
    </location>
</feature>
<dbReference type="EMBL" id="QRDP01000008">
    <property type="protein sequence ID" value="RED11762.1"/>
    <property type="molecule type" value="Genomic_DNA"/>
</dbReference>
<evidence type="ECO:0000313" key="2">
    <source>
        <dbReference type="EMBL" id="RED11762.1"/>
    </source>
</evidence>
<evidence type="ECO:0000313" key="3">
    <source>
        <dbReference type="Proteomes" id="UP000256310"/>
    </source>
</evidence>
<accession>A0A3D9F760</accession>
<organism evidence="2 3">
    <name type="scientific">Parasphingopyxis lamellibrachiae</name>
    <dbReference type="NCBI Taxonomy" id="680125"/>
    <lineage>
        <taxon>Bacteria</taxon>
        <taxon>Pseudomonadati</taxon>
        <taxon>Pseudomonadota</taxon>
        <taxon>Alphaproteobacteria</taxon>
        <taxon>Sphingomonadales</taxon>
        <taxon>Sphingomonadaceae</taxon>
        <taxon>Parasphingopyxis</taxon>
    </lineage>
</organism>
<gene>
    <name evidence="2" type="ORF">DFR46_2944</name>
</gene>
<dbReference type="Pfam" id="PF18753">
    <property type="entry name" value="Nmad2"/>
    <property type="match status" value="1"/>
</dbReference>
<sequence>MSANKRPRRLYRYVIDHDKGFAPNPFFKVCTLACCKPRIRKGAEIGDVIVGYGPAEYGLSGKIIYWMLVDEIIGFDQYWREPEFEKKRPRLGGSLMLNFGDNIYHRDPETGEWIQEHSFHGEQGTVIGKGNLKRDTGRTDRVLIGRDFAYWGGNGPRPPEQFNEFIKSGIGEVYAVKSEDRKEAFIEWLQSLPARGLISEPTDWFHDKKVRKLLETGAVAC</sequence>
<keyword evidence="3" id="KW-1185">Reference proteome</keyword>
<protein>
    <recommendedName>
        <fullName evidence="1">Nucleotide modification associated domain-containing protein</fullName>
    </recommendedName>
</protein>
<dbReference type="Proteomes" id="UP000256310">
    <property type="component" value="Unassembled WGS sequence"/>
</dbReference>
<proteinExistence type="predicted"/>
<comment type="caution">
    <text evidence="2">The sequence shown here is derived from an EMBL/GenBank/DDBJ whole genome shotgun (WGS) entry which is preliminary data.</text>
</comment>
<name>A0A3D9F760_9SPHN</name>
<dbReference type="AlphaFoldDB" id="A0A3D9F760"/>
<evidence type="ECO:0000259" key="1">
    <source>
        <dbReference type="Pfam" id="PF18753"/>
    </source>
</evidence>
<dbReference type="RefSeq" id="WP_162843504.1">
    <property type="nucleotide sequence ID" value="NZ_QRDP01000008.1"/>
</dbReference>